<gene>
    <name evidence="3" type="ORF">Trco_007079</name>
</gene>
<dbReference type="EMBL" id="JAIWOZ010000005">
    <property type="protein sequence ID" value="KAH6605372.1"/>
    <property type="molecule type" value="Genomic_DNA"/>
</dbReference>
<dbReference type="GO" id="GO:0005524">
    <property type="term" value="F:ATP binding"/>
    <property type="evidence" value="ECO:0007669"/>
    <property type="project" value="InterPro"/>
</dbReference>
<dbReference type="Pfam" id="PF00069">
    <property type="entry name" value="Pkinase"/>
    <property type="match status" value="1"/>
</dbReference>
<dbReference type="OrthoDB" id="5979581at2759"/>
<sequence>MRAMATAPNAPPRQIPFLVFSAANEAASLLFELIQAKASPPCLISNENTIGYHLSLPLSPDDADADADEDGAESGSSGFMRWIIGAGPPPSVVEKRLKHAHPHVLLCTPGDTPASNAVRSHVKDLHAIVKFHPSSGVLMLQTFCDRPIVYERGDVHDQDLTLGLDEWGNGKTCVLRRERNYLRFGPYRFLLEFVAQTRGNYDMFTAHLNEHINGEFHGLNPSRLFNFIPMPSPYHKTLWNVWLHHRIPTTGITAGVNIHTGRPVAVKKVWNKDVARTRRRVIDRLQMALQYRDSRDGGILGIVDIWCDHQTSPPCLFNTHDKEMVDECRHTFYSMPLASYNFLDLPWTKVANNIRLAYLHQTLLGLANLHRQGLVHGNIRPGSLLVLGDAKHAPRADAEALETKRAAICFSMSRVEKKMFDATRICIPPEVWQNKRATARLDEAKGDVWALAASWLYAFILPPSTFKVATRQDHLQMQAQLDRQVRQNSSLEPFVALLRRMLAWEPQHRPSAAEALESDAWQSVWADKQRTEERKKRKRTAQMRPDGVRRVRVLSPNIEDVRVIES</sequence>
<protein>
    <recommendedName>
        <fullName evidence="2">Protein kinase domain-containing protein</fullName>
    </recommendedName>
</protein>
<accession>A0A9P8QMT5</accession>
<dbReference type="Gene3D" id="1.10.510.10">
    <property type="entry name" value="Transferase(Phosphotransferase) domain 1"/>
    <property type="match status" value="1"/>
</dbReference>
<dbReference type="Proteomes" id="UP000827724">
    <property type="component" value="Unassembled WGS sequence"/>
</dbReference>
<dbReference type="GO" id="GO:0004672">
    <property type="term" value="F:protein kinase activity"/>
    <property type="evidence" value="ECO:0007669"/>
    <property type="project" value="InterPro"/>
</dbReference>
<organism evidence="3 4">
    <name type="scientific">Trichoderma cornu-damae</name>
    <dbReference type="NCBI Taxonomy" id="654480"/>
    <lineage>
        <taxon>Eukaryota</taxon>
        <taxon>Fungi</taxon>
        <taxon>Dikarya</taxon>
        <taxon>Ascomycota</taxon>
        <taxon>Pezizomycotina</taxon>
        <taxon>Sordariomycetes</taxon>
        <taxon>Hypocreomycetidae</taxon>
        <taxon>Hypocreales</taxon>
        <taxon>Hypocreaceae</taxon>
        <taxon>Trichoderma</taxon>
    </lineage>
</organism>
<proteinExistence type="predicted"/>
<evidence type="ECO:0000313" key="3">
    <source>
        <dbReference type="EMBL" id="KAH6605372.1"/>
    </source>
</evidence>
<reference evidence="3" key="1">
    <citation type="submission" date="2021-08" db="EMBL/GenBank/DDBJ databases">
        <title>Chromosome-Level Trichoderma cornu-damae using Hi-C Data.</title>
        <authorList>
            <person name="Kim C.S."/>
        </authorList>
    </citation>
    <scope>NUCLEOTIDE SEQUENCE</scope>
    <source>
        <strain evidence="3">KA19-0412C</strain>
    </source>
</reference>
<feature type="region of interest" description="Disordered" evidence="1">
    <location>
        <begin position="526"/>
        <end position="549"/>
    </location>
</feature>
<name>A0A9P8QMT5_9HYPO</name>
<dbReference type="InterPro" id="IPR000719">
    <property type="entry name" value="Prot_kinase_dom"/>
</dbReference>
<dbReference type="AlphaFoldDB" id="A0A9P8QMT5"/>
<evidence type="ECO:0000256" key="1">
    <source>
        <dbReference type="SAM" id="MobiDB-lite"/>
    </source>
</evidence>
<dbReference type="PANTHER" id="PTHR44167">
    <property type="entry name" value="OVARIAN-SPECIFIC SERINE/THREONINE-PROTEIN KINASE LOK-RELATED"/>
    <property type="match status" value="1"/>
</dbReference>
<dbReference type="InterPro" id="IPR011009">
    <property type="entry name" value="Kinase-like_dom_sf"/>
</dbReference>
<evidence type="ECO:0000313" key="4">
    <source>
        <dbReference type="Proteomes" id="UP000827724"/>
    </source>
</evidence>
<dbReference type="PROSITE" id="PS50011">
    <property type="entry name" value="PROTEIN_KINASE_DOM"/>
    <property type="match status" value="1"/>
</dbReference>
<dbReference type="PANTHER" id="PTHR44167:SF24">
    <property type="entry name" value="SERINE_THREONINE-PROTEIN KINASE CHK2"/>
    <property type="match status" value="1"/>
</dbReference>
<evidence type="ECO:0000259" key="2">
    <source>
        <dbReference type="PROSITE" id="PS50011"/>
    </source>
</evidence>
<dbReference type="SUPFAM" id="SSF56112">
    <property type="entry name" value="Protein kinase-like (PK-like)"/>
    <property type="match status" value="1"/>
</dbReference>
<comment type="caution">
    <text evidence="3">The sequence shown here is derived from an EMBL/GenBank/DDBJ whole genome shotgun (WGS) entry which is preliminary data.</text>
</comment>
<dbReference type="SMART" id="SM00220">
    <property type="entry name" value="S_TKc"/>
    <property type="match status" value="1"/>
</dbReference>
<feature type="domain" description="Protein kinase" evidence="2">
    <location>
        <begin position="205"/>
        <end position="522"/>
    </location>
</feature>
<keyword evidence="4" id="KW-1185">Reference proteome</keyword>